<dbReference type="HOGENOM" id="CLU_2776764_0_0_1"/>
<reference evidence="2" key="1">
    <citation type="journal article" date="2007" name="Plant Cell">
        <title>Dothideomycete-plant interactions illuminated by genome sequencing and EST analysis of the wheat pathogen Stagonospora nodorum.</title>
        <authorList>
            <person name="Hane J.K."/>
            <person name="Lowe R.G."/>
            <person name="Solomon P.S."/>
            <person name="Tan K.C."/>
            <person name="Schoch C.L."/>
            <person name="Spatafora J.W."/>
            <person name="Crous P.W."/>
            <person name="Kodira C."/>
            <person name="Birren B.W."/>
            <person name="Galagan J.E."/>
            <person name="Torriani S.F."/>
            <person name="McDonald B.A."/>
            <person name="Oliver R.P."/>
        </authorList>
    </citation>
    <scope>NUCLEOTIDE SEQUENCE [LARGE SCALE GENOMIC DNA]</scope>
    <source>
        <strain evidence="2">SN15 / ATCC MYA-4574 / FGSC 10173</strain>
    </source>
</reference>
<dbReference type="RefSeq" id="XP_001805564.1">
    <property type="nucleotide sequence ID" value="XM_001805512.1"/>
</dbReference>
<sequence>MSGDTLQFEAEEAQAGRSARPKYDRWMHASVLVLEAAQQQLGAGSSYQLPLGTDCCLAESTARGFISFA</sequence>
<dbReference type="Proteomes" id="UP000001055">
    <property type="component" value="Unassembled WGS sequence"/>
</dbReference>
<dbReference type="AlphaFoldDB" id="Q0TY73"/>
<dbReference type="EMBL" id="CH445362">
    <property type="protein sequence ID" value="EAT77081.1"/>
    <property type="molecule type" value="Genomic_DNA"/>
</dbReference>
<protein>
    <submittedName>
        <fullName evidence="1">Uncharacterized protein</fullName>
    </submittedName>
</protein>
<gene>
    <name evidence="1" type="ORF">SNOG_15416</name>
</gene>
<name>Q0TY73_PHANO</name>
<proteinExistence type="predicted"/>
<evidence type="ECO:0000313" key="2">
    <source>
        <dbReference type="Proteomes" id="UP000001055"/>
    </source>
</evidence>
<evidence type="ECO:0000313" key="1">
    <source>
        <dbReference type="EMBL" id="EAT77081.1"/>
    </source>
</evidence>
<accession>Q0TY73</accession>
<dbReference type="KEGG" id="pno:SNOG_15416"/>
<dbReference type="InParanoid" id="Q0TY73"/>
<dbReference type="GeneID" id="5982490"/>
<organism evidence="1 2">
    <name type="scientific">Phaeosphaeria nodorum (strain SN15 / ATCC MYA-4574 / FGSC 10173)</name>
    <name type="common">Glume blotch fungus</name>
    <name type="synonym">Parastagonospora nodorum</name>
    <dbReference type="NCBI Taxonomy" id="321614"/>
    <lineage>
        <taxon>Eukaryota</taxon>
        <taxon>Fungi</taxon>
        <taxon>Dikarya</taxon>
        <taxon>Ascomycota</taxon>
        <taxon>Pezizomycotina</taxon>
        <taxon>Dothideomycetes</taxon>
        <taxon>Pleosporomycetidae</taxon>
        <taxon>Pleosporales</taxon>
        <taxon>Pleosporineae</taxon>
        <taxon>Phaeosphaeriaceae</taxon>
        <taxon>Parastagonospora</taxon>
    </lineage>
</organism>